<name>A0A5C4R8K5_9RHOB</name>
<dbReference type="Pfam" id="PF00459">
    <property type="entry name" value="Inositol_P"/>
    <property type="match status" value="1"/>
</dbReference>
<dbReference type="RefSeq" id="WP_084693717.1">
    <property type="nucleotide sequence ID" value="NZ_VDDC01000009.1"/>
</dbReference>
<evidence type="ECO:0008006" key="4">
    <source>
        <dbReference type="Google" id="ProtNLM"/>
    </source>
</evidence>
<dbReference type="Gene3D" id="3.40.190.80">
    <property type="match status" value="1"/>
</dbReference>
<keyword evidence="1" id="KW-0479">Metal-binding</keyword>
<accession>A0A5C4R8K5</accession>
<dbReference type="PROSITE" id="PS00630">
    <property type="entry name" value="IMP_2"/>
    <property type="match status" value="1"/>
</dbReference>
<dbReference type="InterPro" id="IPR000760">
    <property type="entry name" value="Inositol_monophosphatase-like"/>
</dbReference>
<comment type="cofactor">
    <cofactor evidence="1">
        <name>Mg(2+)</name>
        <dbReference type="ChEBI" id="CHEBI:18420"/>
    </cofactor>
</comment>
<dbReference type="Proteomes" id="UP000304880">
    <property type="component" value="Unassembled WGS sequence"/>
</dbReference>
<proteinExistence type="predicted"/>
<protein>
    <recommendedName>
        <fullName evidence="4">Inositol monophosphatase</fullName>
    </recommendedName>
</protein>
<keyword evidence="3" id="KW-1185">Reference proteome</keyword>
<dbReference type="EMBL" id="VDDC01000009">
    <property type="protein sequence ID" value="TNH40248.1"/>
    <property type="molecule type" value="Genomic_DNA"/>
</dbReference>
<comment type="caution">
    <text evidence="2">The sequence shown here is derived from an EMBL/GenBank/DDBJ whole genome shotgun (WGS) entry which is preliminary data.</text>
</comment>
<dbReference type="AlphaFoldDB" id="A0A5C4R8K5"/>
<evidence type="ECO:0000256" key="1">
    <source>
        <dbReference type="PIRSR" id="PIRSR600760-2"/>
    </source>
</evidence>
<dbReference type="InterPro" id="IPR020550">
    <property type="entry name" value="Inositol_monophosphatase_CS"/>
</dbReference>
<dbReference type="GO" id="GO:0046872">
    <property type="term" value="F:metal ion binding"/>
    <property type="evidence" value="ECO:0007669"/>
    <property type="project" value="UniProtKB-KW"/>
</dbReference>
<dbReference type="PRINTS" id="PR00377">
    <property type="entry name" value="IMPHPHTASES"/>
</dbReference>
<organism evidence="2 3">
    <name type="scientific">Paracoccus haeundaensis</name>
    <dbReference type="NCBI Taxonomy" id="225362"/>
    <lineage>
        <taxon>Bacteria</taxon>
        <taxon>Pseudomonadati</taxon>
        <taxon>Pseudomonadota</taxon>
        <taxon>Alphaproteobacteria</taxon>
        <taxon>Rhodobacterales</taxon>
        <taxon>Paracoccaceae</taxon>
        <taxon>Paracoccus</taxon>
    </lineage>
</organism>
<feature type="binding site" evidence="1">
    <location>
        <position position="103"/>
    </location>
    <ligand>
        <name>Mg(2+)</name>
        <dbReference type="ChEBI" id="CHEBI:18420"/>
        <label>1</label>
        <note>catalytic</note>
    </ligand>
</feature>
<evidence type="ECO:0000313" key="3">
    <source>
        <dbReference type="Proteomes" id="UP000304880"/>
    </source>
</evidence>
<gene>
    <name evidence="2" type="ORF">FHD67_05030</name>
</gene>
<sequence>MFAASIGVLYRSRPVAGALWCSATHVLRPGVYSAHVGGSLNFDGAEFVRPDQAQVRRSLVGTPQGGTAEPFDTRLTGSAAIECAFVAAGLLAGTQLGAQNLWDVAGGAALVLAAGGDVRIHTAEGWVPFTRFEGPDGDLARWRAPMALGRPDALEALMV</sequence>
<keyword evidence="1" id="KW-0460">Magnesium</keyword>
<dbReference type="GO" id="GO:0046854">
    <property type="term" value="P:phosphatidylinositol phosphate biosynthetic process"/>
    <property type="evidence" value="ECO:0007669"/>
    <property type="project" value="InterPro"/>
</dbReference>
<reference evidence="2 3" key="1">
    <citation type="submission" date="2019-06" db="EMBL/GenBank/DDBJ databases">
        <authorList>
            <person name="Li J."/>
        </authorList>
    </citation>
    <scope>NUCLEOTIDE SEQUENCE [LARGE SCALE GENOMIC DNA]</scope>
    <source>
        <strain evidence="2 3">CGMCC 1.8012</strain>
    </source>
</reference>
<evidence type="ECO:0000313" key="2">
    <source>
        <dbReference type="EMBL" id="TNH40248.1"/>
    </source>
</evidence>
<dbReference type="SUPFAM" id="SSF56655">
    <property type="entry name" value="Carbohydrate phosphatase"/>
    <property type="match status" value="1"/>
</dbReference>